<dbReference type="SMART" id="SM00612">
    <property type="entry name" value="Kelch"/>
    <property type="match status" value="4"/>
</dbReference>
<dbReference type="KEGG" id="tasa:A1Q1_08169"/>
<dbReference type="OrthoDB" id="10251809at2759"/>
<feature type="compositionally biased region" description="Low complexity" evidence="3">
    <location>
        <begin position="147"/>
        <end position="165"/>
    </location>
</feature>
<feature type="compositionally biased region" description="Polar residues" evidence="3">
    <location>
        <begin position="26"/>
        <end position="47"/>
    </location>
</feature>
<feature type="compositionally biased region" description="Low complexity" evidence="3">
    <location>
        <begin position="1"/>
        <end position="16"/>
    </location>
</feature>
<evidence type="ECO:0000256" key="3">
    <source>
        <dbReference type="SAM" id="MobiDB-lite"/>
    </source>
</evidence>
<dbReference type="Pfam" id="PF01344">
    <property type="entry name" value="Kelch_1"/>
    <property type="match status" value="1"/>
</dbReference>
<dbReference type="PANTHER" id="PTHR46093">
    <property type="entry name" value="ACYL-COA-BINDING DOMAIN-CONTAINING PROTEIN 5"/>
    <property type="match status" value="1"/>
</dbReference>
<feature type="region of interest" description="Disordered" evidence="3">
    <location>
        <begin position="1"/>
        <end position="51"/>
    </location>
</feature>
<dbReference type="GeneID" id="25991681"/>
<dbReference type="VEuPathDB" id="FungiDB:A1Q1_08169"/>
<feature type="region of interest" description="Disordered" evidence="3">
    <location>
        <begin position="64"/>
        <end position="115"/>
    </location>
</feature>
<evidence type="ECO:0000313" key="5">
    <source>
        <dbReference type="Proteomes" id="UP000002748"/>
    </source>
</evidence>
<name>J6F5Q5_TRIAS</name>
<dbReference type="InterPro" id="IPR011498">
    <property type="entry name" value="Kelch_2"/>
</dbReference>
<dbReference type="Gene3D" id="2.120.10.80">
    <property type="entry name" value="Kelch-type beta propeller"/>
    <property type="match status" value="2"/>
</dbReference>
<feature type="compositionally biased region" description="Low complexity" evidence="3">
    <location>
        <begin position="224"/>
        <end position="253"/>
    </location>
</feature>
<gene>
    <name evidence="4" type="ORF">A1Q1_08169</name>
</gene>
<dbReference type="HOGENOM" id="CLU_019536_3_1_1"/>
<reference evidence="4 5" key="1">
    <citation type="journal article" date="2012" name="Eukaryot. Cell">
        <title>Draft genome sequence of CBS 2479, the standard type strain of Trichosporon asahii.</title>
        <authorList>
            <person name="Yang R.Y."/>
            <person name="Li H.T."/>
            <person name="Zhu H."/>
            <person name="Zhou G.P."/>
            <person name="Wang M."/>
            <person name="Wang L."/>
        </authorList>
    </citation>
    <scope>NUCLEOTIDE SEQUENCE [LARGE SCALE GENOMIC DNA]</scope>
    <source>
        <strain evidence="5">ATCC 90039 / CBS 2479 / JCM 2466 / KCTC 7840 / NCYC 2677 / UAMH 7654</strain>
    </source>
</reference>
<dbReference type="EMBL" id="ALBS01000096">
    <property type="protein sequence ID" value="EJT50617.1"/>
    <property type="molecule type" value="Genomic_DNA"/>
</dbReference>
<dbReference type="Pfam" id="PF24681">
    <property type="entry name" value="Kelch_KLHDC2_KLHL20_DRC7"/>
    <property type="match status" value="1"/>
</dbReference>
<keyword evidence="1" id="KW-0880">Kelch repeat</keyword>
<organism evidence="4 5">
    <name type="scientific">Trichosporon asahii var. asahii (strain ATCC 90039 / CBS 2479 / JCM 2466 / KCTC 7840 / NBRC 103889/ NCYC 2677 / UAMH 7654)</name>
    <name type="common">Yeast</name>
    <dbReference type="NCBI Taxonomy" id="1186058"/>
    <lineage>
        <taxon>Eukaryota</taxon>
        <taxon>Fungi</taxon>
        <taxon>Dikarya</taxon>
        <taxon>Basidiomycota</taxon>
        <taxon>Agaricomycotina</taxon>
        <taxon>Tremellomycetes</taxon>
        <taxon>Trichosporonales</taxon>
        <taxon>Trichosporonaceae</taxon>
        <taxon>Trichosporon</taxon>
    </lineage>
</organism>
<proteinExistence type="predicted"/>
<evidence type="ECO:0000313" key="4">
    <source>
        <dbReference type="EMBL" id="EJT50617.1"/>
    </source>
</evidence>
<keyword evidence="2" id="KW-0677">Repeat</keyword>
<feature type="compositionally biased region" description="Polar residues" evidence="3">
    <location>
        <begin position="206"/>
        <end position="223"/>
    </location>
</feature>
<dbReference type="SUPFAM" id="SSF117281">
    <property type="entry name" value="Kelch motif"/>
    <property type="match status" value="2"/>
</dbReference>
<protein>
    <submittedName>
        <fullName evidence="4">Conjugation with cellular fusion-related protein</fullName>
    </submittedName>
</protein>
<feature type="region of interest" description="Disordered" evidence="3">
    <location>
        <begin position="147"/>
        <end position="307"/>
    </location>
</feature>
<dbReference type="RefSeq" id="XP_014181791.1">
    <property type="nucleotide sequence ID" value="XM_014326316.1"/>
</dbReference>
<dbReference type="InterPro" id="IPR006652">
    <property type="entry name" value="Kelch_1"/>
</dbReference>
<feature type="compositionally biased region" description="Low complexity" evidence="3">
    <location>
        <begin position="75"/>
        <end position="109"/>
    </location>
</feature>
<dbReference type="InterPro" id="IPR015915">
    <property type="entry name" value="Kelch-typ_b-propeller"/>
</dbReference>
<evidence type="ECO:0000256" key="1">
    <source>
        <dbReference type="ARBA" id="ARBA00022441"/>
    </source>
</evidence>
<feature type="compositionally biased region" description="Low complexity" evidence="3">
    <location>
        <begin position="182"/>
        <end position="199"/>
    </location>
</feature>
<accession>J6F5Q5</accession>
<dbReference type="PANTHER" id="PTHR46093:SF3">
    <property type="entry name" value="ACYL-COA-BINDING DOMAIN-CONTAINING PROTEIN 4"/>
    <property type="match status" value="1"/>
</dbReference>
<dbReference type="Proteomes" id="UP000002748">
    <property type="component" value="Unassembled WGS sequence"/>
</dbReference>
<comment type="caution">
    <text evidence="4">The sequence shown here is derived from an EMBL/GenBank/DDBJ whole genome shotgun (WGS) entry which is preliminary data.</text>
</comment>
<sequence length="658" mass="68256">MYQSSQQTPQQQQVPLSPHPYKVPARNTSSGSGSTPLNVGLASSPSNFDLEPITYPAHLAQTRPPEVGGIVQPLTAGATGSSTATSTSGAGSPNTATGGSGATSPGAPAVPVRSAHRYHRDISALGSGTAALASAMNLTTSGLAANAVNTPAAPPSNSQSAATPSIGGSGFASQNGGTMGGPSTATSSSSIAQSQQQPSMGGVSQGSGDSTPTVGPSGSGNQPSGASRSSASRKASNNASSSGRRAASGTATGADKDGEDGSADDVQGKRRGEGGVSRSSRRPPKARERDHANAANLEGEGDNLLSPVLPTAKVPRAPASAMYFSPVAAHGRPPGQALRAHTGTLVGDRMWFLGGVDARSCWRGVASFDTESLQWSTVETHGESLPPLRAHTTTLVGDQLYIFGGGDGPTYSNDVWVFDTVTRRFSRPVIATPRANLPPPRRAHTTVLYRNFLVVFGGGNGQAALNDVWALDVSDPSRLTWHEWRTRGDVPQKKGYHTANLVGDKMIVFGGSDGHASFADVHVLNLQTLTWTLVNTEVKHNRLSHTATQVGSYLFVIGGHNGQTYAQDVLLFNLVTLAWEQKIPKGIPPQGRGYHVAVLHDGRIFISGGYNGVSVFDDLWALDLGAGAYLPQVTTFEVDENAEHLHPPAPPSKNGSRI</sequence>
<evidence type="ECO:0000256" key="2">
    <source>
        <dbReference type="ARBA" id="ARBA00022737"/>
    </source>
</evidence>
<dbReference type="AlphaFoldDB" id="J6F5Q5"/>
<dbReference type="Pfam" id="PF07646">
    <property type="entry name" value="Kelch_2"/>
    <property type="match status" value="1"/>
</dbReference>